<evidence type="ECO:0000313" key="6">
    <source>
        <dbReference type="EMBL" id="ABN67673.2"/>
    </source>
</evidence>
<dbReference type="GO" id="GO:0000156">
    <property type="term" value="F:phosphorelay response regulator activity"/>
    <property type="evidence" value="ECO:0007669"/>
    <property type="project" value="UniProtKB-ARBA"/>
</dbReference>
<dbReference type="HOGENOM" id="CLU_008307_4_0_1"/>
<proteinExistence type="predicted"/>
<evidence type="ECO:0000256" key="2">
    <source>
        <dbReference type="ARBA" id="ARBA00023012"/>
    </source>
</evidence>
<dbReference type="AlphaFoldDB" id="A3LWP8"/>
<feature type="compositionally biased region" description="Polar residues" evidence="4">
    <location>
        <begin position="294"/>
        <end position="304"/>
    </location>
</feature>
<gene>
    <name evidence="6" type="ORF">PICST_32546</name>
</gene>
<name>A3LWP8_PICST</name>
<dbReference type="Pfam" id="PF00072">
    <property type="entry name" value="Response_reg"/>
    <property type="match status" value="1"/>
</dbReference>
<feature type="compositionally biased region" description="Low complexity" evidence="4">
    <location>
        <begin position="19"/>
        <end position="40"/>
    </location>
</feature>
<dbReference type="eggNOG" id="KOG0519">
    <property type="taxonomic scope" value="Eukaryota"/>
</dbReference>
<evidence type="ECO:0000256" key="3">
    <source>
        <dbReference type="PROSITE-ProRule" id="PRU00169"/>
    </source>
</evidence>
<dbReference type="InterPro" id="IPR001789">
    <property type="entry name" value="Sig_transdc_resp-reg_receiver"/>
</dbReference>
<dbReference type="SMART" id="SM00448">
    <property type="entry name" value="REC"/>
    <property type="match status" value="1"/>
</dbReference>
<evidence type="ECO:0000256" key="1">
    <source>
        <dbReference type="ARBA" id="ARBA00022553"/>
    </source>
</evidence>
<reference evidence="6 7" key="1">
    <citation type="journal article" date="2007" name="Nat. Biotechnol.">
        <title>Genome sequence of the lignocellulose-bioconverting and xylose-fermenting yeast Pichia stipitis.</title>
        <authorList>
            <person name="Jeffries T.W."/>
            <person name="Grigoriev I.V."/>
            <person name="Grimwood J."/>
            <person name="Laplaza J.M."/>
            <person name="Aerts A."/>
            <person name="Salamov A."/>
            <person name="Schmutz J."/>
            <person name="Lindquist E."/>
            <person name="Dehal P."/>
            <person name="Shapiro H."/>
            <person name="Jin Y.S."/>
            <person name="Passoth V."/>
            <person name="Richardson P.M."/>
        </authorList>
    </citation>
    <scope>NUCLEOTIDE SEQUENCE [LARGE SCALE GENOMIC DNA]</scope>
    <source>
        <strain evidence="7">ATCC 58785 / CBS 6054 / NBRC 10063 / NRRL Y-11545</strain>
    </source>
</reference>
<feature type="compositionally biased region" description="Low complexity" evidence="4">
    <location>
        <begin position="49"/>
        <end position="63"/>
    </location>
</feature>
<keyword evidence="7" id="KW-1185">Reference proteome</keyword>
<dbReference type="GO" id="GO:1900445">
    <property type="term" value="P:positive regulation of filamentous growth of a population of unicellular organisms in response to biotic stimulus"/>
    <property type="evidence" value="ECO:0007669"/>
    <property type="project" value="UniProtKB-ARBA"/>
</dbReference>
<feature type="compositionally biased region" description="Basic and acidic residues" evidence="4">
    <location>
        <begin position="711"/>
        <end position="721"/>
    </location>
</feature>
<keyword evidence="1 3" id="KW-0597">Phosphoprotein</keyword>
<feature type="compositionally biased region" description="Polar residues" evidence="4">
    <location>
        <begin position="486"/>
        <end position="506"/>
    </location>
</feature>
<feature type="region of interest" description="Disordered" evidence="4">
    <location>
        <begin position="261"/>
        <end position="361"/>
    </location>
</feature>
<dbReference type="OrthoDB" id="21225at2759"/>
<dbReference type="STRING" id="322104.A3LWP8"/>
<dbReference type="Proteomes" id="UP000002258">
    <property type="component" value="Chromosome 6"/>
</dbReference>
<dbReference type="Gene3D" id="3.40.50.2300">
    <property type="match status" value="1"/>
</dbReference>
<dbReference type="InterPro" id="IPR011006">
    <property type="entry name" value="CheY-like_superfamily"/>
</dbReference>
<dbReference type="FunFam" id="3.40.50.2300:FF:000146">
    <property type="entry name" value="Putative two-component response regulator SSK1p"/>
    <property type="match status" value="1"/>
</dbReference>
<dbReference type="OMA" id="QALIDWN"/>
<feature type="compositionally biased region" description="Basic and acidic residues" evidence="4">
    <location>
        <begin position="508"/>
        <end position="520"/>
    </location>
</feature>
<feature type="region of interest" description="Disordered" evidence="4">
    <location>
        <begin position="711"/>
        <end position="731"/>
    </location>
</feature>
<dbReference type="GO" id="GO:0036180">
    <property type="term" value="P:filamentous growth of a population of unicellular organisms in response to biotic stimulus"/>
    <property type="evidence" value="ECO:0007669"/>
    <property type="project" value="UniProtKB-ARBA"/>
</dbReference>
<dbReference type="GO" id="GO:0006950">
    <property type="term" value="P:response to stress"/>
    <property type="evidence" value="ECO:0007669"/>
    <property type="project" value="UniProtKB-ARBA"/>
</dbReference>
<feature type="compositionally biased region" description="Polar residues" evidence="4">
    <location>
        <begin position="422"/>
        <end position="431"/>
    </location>
</feature>
<sequence>MNSYGSKIASSESSGPRVSSNTSTPSKKSSKVTTQSHHSTNAGLNNQYSNASAHSNINSANSSQYSPSAGRRVWVKRPNGTPTTLKVHINDIVDDLKLMVMNKFPNSLARVFDPADLALHLESGSKQPNSTSMGKRVLNLSMSPDNLKNSPTSMNTSHSKNTTNTVTLEPDQNVFSILDLYFPNGMGMSDSFVIVAPQVSGTEFTTVIPQVSSELMGGNSINAYGIHSNNNSGGNSARGSFSTTNYYRNNSNTQLSAMYNTAMSNSNNNPQNQQIQVQQPSPPIISTHSHLQEKVSTPVSSSSGHYHAPKPQYLYQATSFSTPGLPKDRSVSPATINSPVHASHRRSHSNPPQSPVSASNGTNSQAVLLLPKNFSLAGGGSSSSNNLKKRYSVDEGMLSRKGNSLKAIQTNNLTNIGVGITSPDNGSSSDAFSLRDKVGNNLKLKQEPIEELVEPRSNGKHNVHNSDLPQREAFSMSPSPPGEVQRLNSPTRDTPNSSTQSETNNEVLKPKDAKDHEKNTSTKSKAKNLKSSKSTTDKVLPSISVLVVEDNAINQAILGAFLRKHKIHYQIAKNGQEAIDKWRKGGFHLVLMDIQLPVKSGIEATKEIRHLEKINRIGVFAENELVTDFENPDQLKEAEKLDLGIFRSPVIIVALTASSNSSVDKKNALMAGCNDYLTKPVNLVWLQNKITEWGCMQALIDFDGWNSRVLTKSDSDKENNRPVKKNPVKKEKKLEKIMLTTKAKPVSLK</sequence>
<protein>
    <recommendedName>
        <fullName evidence="5">Response regulatory domain-containing protein</fullName>
    </recommendedName>
</protein>
<accession>A3LWP8</accession>
<feature type="region of interest" description="Disordered" evidence="4">
    <location>
        <begin position="445"/>
        <end position="534"/>
    </location>
</feature>
<dbReference type="PROSITE" id="PS50110">
    <property type="entry name" value="RESPONSE_REGULATORY"/>
    <property type="match status" value="1"/>
</dbReference>
<dbReference type="PANTHER" id="PTHR45339">
    <property type="entry name" value="HYBRID SIGNAL TRANSDUCTION HISTIDINE KINASE J"/>
    <property type="match status" value="1"/>
</dbReference>
<dbReference type="RefSeq" id="XP_001385702.2">
    <property type="nucleotide sequence ID" value="XM_001385665.1"/>
</dbReference>
<dbReference type="KEGG" id="pic:PICST_32546"/>
<organism evidence="6 7">
    <name type="scientific">Scheffersomyces stipitis (strain ATCC 58785 / CBS 6054 / NBRC 10063 / NRRL Y-11545)</name>
    <name type="common">Yeast</name>
    <name type="synonym">Pichia stipitis</name>
    <dbReference type="NCBI Taxonomy" id="322104"/>
    <lineage>
        <taxon>Eukaryota</taxon>
        <taxon>Fungi</taxon>
        <taxon>Dikarya</taxon>
        <taxon>Ascomycota</taxon>
        <taxon>Saccharomycotina</taxon>
        <taxon>Pichiomycetes</taxon>
        <taxon>Debaryomycetaceae</taxon>
        <taxon>Scheffersomyces</taxon>
    </lineage>
</organism>
<evidence type="ECO:0000313" key="7">
    <source>
        <dbReference type="Proteomes" id="UP000002258"/>
    </source>
</evidence>
<feature type="compositionally biased region" description="Polar residues" evidence="4">
    <location>
        <begin position="1"/>
        <end position="18"/>
    </location>
</feature>
<evidence type="ECO:0000259" key="5">
    <source>
        <dbReference type="PROSITE" id="PS50110"/>
    </source>
</evidence>
<dbReference type="InParanoid" id="A3LWP8"/>
<dbReference type="PANTHER" id="PTHR45339:SF1">
    <property type="entry name" value="HYBRID SIGNAL TRANSDUCTION HISTIDINE KINASE J"/>
    <property type="match status" value="1"/>
</dbReference>
<feature type="region of interest" description="Disordered" evidence="4">
    <location>
        <begin position="1"/>
        <end position="84"/>
    </location>
</feature>
<feature type="region of interest" description="Disordered" evidence="4">
    <location>
        <begin position="415"/>
        <end position="434"/>
    </location>
</feature>
<feature type="compositionally biased region" description="Low complexity" evidence="4">
    <location>
        <begin position="264"/>
        <end position="279"/>
    </location>
</feature>
<dbReference type="SUPFAM" id="SSF52172">
    <property type="entry name" value="CheY-like"/>
    <property type="match status" value="1"/>
</dbReference>
<dbReference type="CDD" id="cd17546">
    <property type="entry name" value="REC_hyHK_CKI1_RcsC-like"/>
    <property type="match status" value="1"/>
</dbReference>
<feature type="modified residue" description="4-aspartylphosphate" evidence="3">
    <location>
        <position position="593"/>
    </location>
</feature>
<dbReference type="GeneID" id="4839890"/>
<feature type="domain" description="Response regulatory" evidence="5">
    <location>
        <begin position="544"/>
        <end position="694"/>
    </location>
</feature>
<keyword evidence="2" id="KW-0902">Two-component regulatory system</keyword>
<feature type="compositionally biased region" description="Polar residues" evidence="4">
    <location>
        <begin position="349"/>
        <end position="361"/>
    </location>
</feature>
<feature type="region of interest" description="Disordered" evidence="4">
    <location>
        <begin position="145"/>
        <end position="165"/>
    </location>
</feature>
<dbReference type="EMBL" id="CP000500">
    <property type="protein sequence ID" value="ABN67673.2"/>
    <property type="molecule type" value="Genomic_DNA"/>
</dbReference>
<evidence type="ECO:0000256" key="4">
    <source>
        <dbReference type="SAM" id="MobiDB-lite"/>
    </source>
</evidence>